<protein>
    <submittedName>
        <fullName evidence="1">Uncharacterized protein</fullName>
    </submittedName>
</protein>
<dbReference type="Proteomes" id="UP000030002">
    <property type="component" value="Unassembled WGS sequence"/>
</dbReference>
<dbReference type="AlphaFoldDB" id="A0A0A0J709"/>
<proteinExistence type="predicted"/>
<dbReference type="RefSeq" id="WP_035913969.1">
    <property type="nucleotide sequence ID" value="NZ_AVPJ01000004.1"/>
</dbReference>
<name>A0A0A0J709_9MICO</name>
<gene>
    <name evidence="1" type="ORF">N802_14005</name>
</gene>
<evidence type="ECO:0000313" key="2">
    <source>
        <dbReference type="Proteomes" id="UP000030002"/>
    </source>
</evidence>
<organism evidence="1 2">
    <name type="scientific">Knoellia sinensis KCTC 19936</name>
    <dbReference type="NCBI Taxonomy" id="1385520"/>
    <lineage>
        <taxon>Bacteria</taxon>
        <taxon>Bacillati</taxon>
        <taxon>Actinomycetota</taxon>
        <taxon>Actinomycetes</taxon>
        <taxon>Micrococcales</taxon>
        <taxon>Intrasporangiaceae</taxon>
        <taxon>Knoellia</taxon>
    </lineage>
</organism>
<keyword evidence="2" id="KW-1185">Reference proteome</keyword>
<dbReference type="EMBL" id="AVPJ01000004">
    <property type="protein sequence ID" value="KGN33160.1"/>
    <property type="molecule type" value="Genomic_DNA"/>
</dbReference>
<dbReference type="STRING" id="1385520.N802_14005"/>
<reference evidence="1 2" key="1">
    <citation type="submission" date="2013-08" db="EMBL/GenBank/DDBJ databases">
        <title>The genome sequence of Knoellia sinensis.</title>
        <authorList>
            <person name="Zhu W."/>
            <person name="Wang G."/>
        </authorList>
    </citation>
    <scope>NUCLEOTIDE SEQUENCE [LARGE SCALE GENOMIC DNA]</scope>
    <source>
        <strain evidence="1 2">KCTC 19936</strain>
    </source>
</reference>
<comment type="caution">
    <text evidence="1">The sequence shown here is derived from an EMBL/GenBank/DDBJ whole genome shotgun (WGS) entry which is preliminary data.</text>
</comment>
<dbReference type="eggNOG" id="ENOG50339NW">
    <property type="taxonomic scope" value="Bacteria"/>
</dbReference>
<accession>A0A0A0J709</accession>
<sequence length="71" mass="7751">MTEAWTWTYENAEGSAVTGEPTTDTAFPTQSDAENWFGEVWRELADAGVSAVTLHRDGEKVYGPMPLDASV</sequence>
<dbReference type="OrthoDB" id="3214648at2"/>
<evidence type="ECO:0000313" key="1">
    <source>
        <dbReference type="EMBL" id="KGN33160.1"/>
    </source>
</evidence>